<dbReference type="InterPro" id="IPR022111">
    <property type="entry name" value="Rhodanese_C"/>
</dbReference>
<comment type="caution">
    <text evidence="2">The sequence shown here is derived from an EMBL/GenBank/DDBJ whole genome shotgun (WGS) entry which is preliminary data.</text>
</comment>
<evidence type="ECO:0000313" key="3">
    <source>
        <dbReference type="Proteomes" id="UP000228528"/>
    </source>
</evidence>
<name>A0A2M6P1F4_9BACT</name>
<gene>
    <name evidence="2" type="ORF">COU30_02070</name>
</gene>
<dbReference type="SUPFAM" id="SSF52821">
    <property type="entry name" value="Rhodanese/Cell cycle control phosphatase"/>
    <property type="match status" value="1"/>
</dbReference>
<dbReference type="EMBL" id="PFBW01000092">
    <property type="protein sequence ID" value="PIR77508.1"/>
    <property type="molecule type" value="Genomic_DNA"/>
</dbReference>
<dbReference type="AlphaFoldDB" id="A0A2M6P1F4"/>
<dbReference type="PROSITE" id="PS50206">
    <property type="entry name" value="RHODANESE_3"/>
    <property type="match status" value="1"/>
</dbReference>
<reference evidence="3" key="1">
    <citation type="submission" date="2017-09" db="EMBL/GenBank/DDBJ databases">
        <title>Depth-based differentiation of microbial function through sediment-hosted aquifers and enrichment of novel symbionts in the deep terrestrial subsurface.</title>
        <authorList>
            <person name="Probst A.J."/>
            <person name="Ladd B."/>
            <person name="Jarett J.K."/>
            <person name="Geller-Mcgrath D.E."/>
            <person name="Sieber C.M.K."/>
            <person name="Emerson J.B."/>
            <person name="Anantharaman K."/>
            <person name="Thomas B.C."/>
            <person name="Malmstrom R."/>
            <person name="Stieglmeier M."/>
            <person name="Klingl A."/>
            <person name="Woyke T."/>
            <person name="Ryan C.M."/>
            <person name="Banfield J.F."/>
        </authorList>
    </citation>
    <scope>NUCLEOTIDE SEQUENCE [LARGE SCALE GENOMIC DNA]</scope>
</reference>
<protein>
    <recommendedName>
        <fullName evidence="1">Rhodanese domain-containing protein</fullName>
    </recommendedName>
</protein>
<evidence type="ECO:0000259" key="1">
    <source>
        <dbReference type="PROSITE" id="PS50206"/>
    </source>
</evidence>
<feature type="domain" description="Rhodanese" evidence="1">
    <location>
        <begin position="4"/>
        <end position="66"/>
    </location>
</feature>
<evidence type="ECO:0000313" key="2">
    <source>
        <dbReference type="EMBL" id="PIR77508.1"/>
    </source>
</evidence>
<dbReference type="Gene3D" id="3.40.250.10">
    <property type="entry name" value="Rhodanese-like domain"/>
    <property type="match status" value="1"/>
</dbReference>
<dbReference type="PANTHER" id="PTHR43846:SF1">
    <property type="entry name" value="TRNA URIDINE(34) HYDROXYLASE"/>
    <property type="match status" value="1"/>
</dbReference>
<feature type="non-terminal residue" evidence="2">
    <location>
        <position position="1"/>
    </location>
</feature>
<dbReference type="PANTHER" id="PTHR43846">
    <property type="entry name" value="UPF0176 PROTEIN YCEA"/>
    <property type="match status" value="1"/>
</dbReference>
<dbReference type="Pfam" id="PF00581">
    <property type="entry name" value="Rhodanese"/>
    <property type="match status" value="1"/>
</dbReference>
<accession>A0A2M6P1F4</accession>
<dbReference type="InterPro" id="IPR036873">
    <property type="entry name" value="Rhodanese-like_dom_sf"/>
</dbReference>
<dbReference type="InterPro" id="IPR001763">
    <property type="entry name" value="Rhodanese-like_dom"/>
</dbReference>
<dbReference type="Proteomes" id="UP000228528">
    <property type="component" value="Unassembled WGS sequence"/>
</dbReference>
<dbReference type="Pfam" id="PF12368">
    <property type="entry name" value="Rhodanese_C"/>
    <property type="match status" value="1"/>
</dbReference>
<proteinExistence type="predicted"/>
<sequence length="173" mass="19552">DTFREELPMVKELLADKKDKKILLYCTGGIRCEKASAYLKNEGFEDVNQLLGGIIDYAHTVKEKGLVSKFKGKNYVFDDRIAEAVTEDVLSSCDQCGDVCDEFTNCRNVACNLLFIQCPTCQEEMHGCCTDRCVEIIALPEEEYTAYRKQVGSTNSALFKSRQRPDLKRHTTA</sequence>
<organism evidence="2 3">
    <name type="scientific">Candidatus Magasanikbacteria bacterium CG10_big_fil_rev_8_21_14_0_10_38_6</name>
    <dbReference type="NCBI Taxonomy" id="1974647"/>
    <lineage>
        <taxon>Bacteria</taxon>
        <taxon>Candidatus Magasanikiibacteriota</taxon>
    </lineage>
</organism>